<dbReference type="AlphaFoldDB" id="A0A8J8NY46"/>
<comment type="caution">
    <text evidence="1">The sequence shown here is derived from an EMBL/GenBank/DDBJ whole genome shotgun (WGS) entry which is preliminary data.</text>
</comment>
<organism evidence="1 2">
    <name type="scientific">Halteria grandinella</name>
    <dbReference type="NCBI Taxonomy" id="5974"/>
    <lineage>
        <taxon>Eukaryota</taxon>
        <taxon>Sar</taxon>
        <taxon>Alveolata</taxon>
        <taxon>Ciliophora</taxon>
        <taxon>Intramacronucleata</taxon>
        <taxon>Spirotrichea</taxon>
        <taxon>Stichotrichia</taxon>
        <taxon>Sporadotrichida</taxon>
        <taxon>Halteriidae</taxon>
        <taxon>Halteria</taxon>
    </lineage>
</organism>
<proteinExistence type="predicted"/>
<reference evidence="1" key="1">
    <citation type="submission" date="2019-06" db="EMBL/GenBank/DDBJ databases">
        <authorList>
            <person name="Zheng W."/>
        </authorList>
    </citation>
    <scope>NUCLEOTIDE SEQUENCE</scope>
    <source>
        <strain evidence="1">QDHG01</strain>
    </source>
</reference>
<protein>
    <submittedName>
        <fullName evidence="1">Uncharacterized protein</fullName>
    </submittedName>
</protein>
<name>A0A8J8NY46_HALGN</name>
<accession>A0A8J8NY46</accession>
<dbReference type="Proteomes" id="UP000785679">
    <property type="component" value="Unassembled WGS sequence"/>
</dbReference>
<gene>
    <name evidence="1" type="ORF">FGO68_gene12726</name>
</gene>
<evidence type="ECO:0000313" key="2">
    <source>
        <dbReference type="Proteomes" id="UP000785679"/>
    </source>
</evidence>
<dbReference type="EMBL" id="RRYP01005194">
    <property type="protein sequence ID" value="TNV82256.1"/>
    <property type="molecule type" value="Genomic_DNA"/>
</dbReference>
<keyword evidence="2" id="KW-1185">Reference proteome</keyword>
<evidence type="ECO:0000313" key="1">
    <source>
        <dbReference type="EMBL" id="TNV82256.1"/>
    </source>
</evidence>
<sequence>MIEGIRQSLRSQRVKHNNQISVRRTLLARGLEYEIQQQEDQESIIMSQIQMSATQNQWKLSSHVFNYQIRNQVELSPDIANINAKSSMWLK</sequence>